<gene>
    <name evidence="3" type="ORF">GBAR_LOCUS4794</name>
</gene>
<dbReference type="SUPFAM" id="SSF47986">
    <property type="entry name" value="DEATH domain"/>
    <property type="match status" value="1"/>
</dbReference>
<keyword evidence="4" id="KW-1185">Reference proteome</keyword>
<protein>
    <recommendedName>
        <fullName evidence="2">Death domain-containing protein</fullName>
    </recommendedName>
</protein>
<dbReference type="PROSITE" id="PS50017">
    <property type="entry name" value="DEATH_DOMAIN"/>
    <property type="match status" value="1"/>
</dbReference>
<organism evidence="3 4">
    <name type="scientific">Geodia barretti</name>
    <name type="common">Barrett's horny sponge</name>
    <dbReference type="NCBI Taxonomy" id="519541"/>
    <lineage>
        <taxon>Eukaryota</taxon>
        <taxon>Metazoa</taxon>
        <taxon>Porifera</taxon>
        <taxon>Demospongiae</taxon>
        <taxon>Heteroscleromorpha</taxon>
        <taxon>Tetractinellida</taxon>
        <taxon>Astrophorina</taxon>
        <taxon>Geodiidae</taxon>
        <taxon>Geodia</taxon>
    </lineage>
</organism>
<feature type="compositionally biased region" description="Polar residues" evidence="1">
    <location>
        <begin position="313"/>
        <end position="326"/>
    </location>
</feature>
<dbReference type="InterPro" id="IPR000488">
    <property type="entry name" value="Death_dom"/>
</dbReference>
<sequence length="515" mass="55760">MLLDKVSELVEETYHMRQGKKGVLGKRLRFRDHGEVTEKFLGEFESHYEPPLFTPKELVTLLKGLLVFAEMSEDVYFMPCLLQVVAWKVVEEHRVSGGKALALHFPDSGPLMGTFCSTIAFLLSPENSHPCPWKVAQKKEGAPKCLHRNVIKFTVSDYAGTVSLIDHFTHFELHLCTHPKKAAQLWKLAHDAVFAGLKKAGKTIGYTNNTPVPAIVCPAHPRPAKPHPATVDKDRVWTCSIDSEKYGDIDEDSIPWLTLCMSTSAESATPSLSSSSSVVPPTSQPPLSVSTAPASSTTATSTTNTPVLSTSPATVSTAPHPVSSSPVIECSSTSSTTATATPVSPAASITLVPPTSHPPLSVSTAPASSTTVTTTTNTPVSECFIVSSTTASVPSPSLSSPPVSSTTTNTTTNTPAIHEKKKKDDEISDRDLAVIARDHLTDWENLQPFLGLNRAQKKEIAKSYPGDYGKQKRECLEVWKEKMGREATYRALISAAEEAKDQELADNIRDMLEKT</sequence>
<comment type="caution">
    <text evidence="3">The sequence shown here is derived from an EMBL/GenBank/DDBJ whole genome shotgun (WGS) entry which is preliminary data.</text>
</comment>
<feature type="region of interest" description="Disordered" evidence="1">
    <location>
        <begin position="391"/>
        <end position="424"/>
    </location>
</feature>
<evidence type="ECO:0000313" key="3">
    <source>
        <dbReference type="EMBL" id="CAI8006570.1"/>
    </source>
</evidence>
<feature type="domain" description="Death" evidence="2">
    <location>
        <begin position="428"/>
        <end position="512"/>
    </location>
</feature>
<evidence type="ECO:0000313" key="4">
    <source>
        <dbReference type="Proteomes" id="UP001174909"/>
    </source>
</evidence>
<evidence type="ECO:0000259" key="2">
    <source>
        <dbReference type="PROSITE" id="PS50017"/>
    </source>
</evidence>
<dbReference type="EMBL" id="CASHTH010000697">
    <property type="protein sequence ID" value="CAI8006570.1"/>
    <property type="molecule type" value="Genomic_DNA"/>
</dbReference>
<feature type="compositionally biased region" description="Low complexity" evidence="1">
    <location>
        <begin position="391"/>
        <end position="416"/>
    </location>
</feature>
<feature type="compositionally biased region" description="Low complexity" evidence="1">
    <location>
        <begin position="269"/>
        <end position="312"/>
    </location>
</feature>
<accession>A0AA35R856</accession>
<feature type="compositionally biased region" description="Low complexity" evidence="1">
    <location>
        <begin position="331"/>
        <end position="341"/>
    </location>
</feature>
<reference evidence="3" key="1">
    <citation type="submission" date="2023-03" db="EMBL/GenBank/DDBJ databases">
        <authorList>
            <person name="Steffen K."/>
            <person name="Cardenas P."/>
        </authorList>
    </citation>
    <scope>NUCLEOTIDE SEQUENCE</scope>
</reference>
<name>A0AA35R856_GEOBA</name>
<dbReference type="Proteomes" id="UP001174909">
    <property type="component" value="Unassembled WGS sequence"/>
</dbReference>
<dbReference type="Gene3D" id="1.10.533.10">
    <property type="entry name" value="Death Domain, Fas"/>
    <property type="match status" value="1"/>
</dbReference>
<dbReference type="Pfam" id="PF00531">
    <property type="entry name" value="Death"/>
    <property type="match status" value="1"/>
</dbReference>
<proteinExistence type="predicted"/>
<dbReference type="AlphaFoldDB" id="A0AA35R856"/>
<evidence type="ECO:0000256" key="1">
    <source>
        <dbReference type="SAM" id="MobiDB-lite"/>
    </source>
</evidence>
<dbReference type="CDD" id="cd01670">
    <property type="entry name" value="Death"/>
    <property type="match status" value="1"/>
</dbReference>
<dbReference type="GO" id="GO:0007165">
    <property type="term" value="P:signal transduction"/>
    <property type="evidence" value="ECO:0007669"/>
    <property type="project" value="InterPro"/>
</dbReference>
<dbReference type="InterPro" id="IPR011029">
    <property type="entry name" value="DEATH-like_dom_sf"/>
</dbReference>
<feature type="region of interest" description="Disordered" evidence="1">
    <location>
        <begin position="269"/>
        <end position="341"/>
    </location>
</feature>